<reference evidence="9" key="2">
    <citation type="journal article" date="2010" name="Stand. Genomic Sci.">
        <title>Complete genome sequence of Vulcanisaeta distributa type strain (IC-017T).</title>
        <authorList>
            <person name="Mavromatis K."/>
            <person name="Sikorski J."/>
            <person name="Pabst E."/>
            <person name="Teshima H."/>
            <person name="Lapidus A."/>
            <person name="Lucas S."/>
            <person name="Nolan M."/>
            <person name="Glavina Del Rio T."/>
            <person name="Cheng J."/>
            <person name="Bruce D."/>
            <person name="Goodwin L."/>
            <person name="Pitluck S."/>
            <person name="Liolios K."/>
            <person name="Ivanova N."/>
            <person name="Mikhailova N."/>
            <person name="Pati A."/>
            <person name="Chen A."/>
            <person name="Palaniappan K."/>
            <person name="Land M."/>
            <person name="Hauser L."/>
            <person name="Chang Y."/>
            <person name="Jeffries C."/>
            <person name="Rohde M."/>
            <person name="Spring S."/>
            <person name="Goker M."/>
            <person name="Wirth R."/>
            <person name="Woyke T."/>
            <person name="Bristow J."/>
            <person name="Eisen J."/>
            <person name="Markowitz V."/>
            <person name="Hugenholtz P."/>
            <person name="Klenk H."/>
            <person name="Kyrpides N."/>
        </authorList>
    </citation>
    <scope>NUCLEOTIDE SEQUENCE [LARGE SCALE GENOMIC DNA]</scope>
    <source>
        <strain evidence="9">DSM 14429 / JCM 11212 / NBRC 100878 / IC-017</strain>
    </source>
</reference>
<dbReference type="SUPFAM" id="SSF46548">
    <property type="entry name" value="alpha-helical ferredoxin"/>
    <property type="match status" value="1"/>
</dbReference>
<dbReference type="PANTHER" id="PTHR43551">
    <property type="entry name" value="FUMARATE REDUCTASE IRON-SULFUR SUBUNIT"/>
    <property type="match status" value="1"/>
</dbReference>
<sequence>MSMAHKLPEFRFGDTSNIKPHKADAKLLERLNARIGFKPPVGIDKVSYFKKKLLEEYESNRNVKLAVETCVHCGACLTACPTYITTGDIRNSPVGRAELIRAVIKAEKPSGKLLGKAVNAVKAIDENYLEMLYTYYWQCLLCRKCATICPFGVDQASLTRTVRSILYELGMASRFVVTTIDNMERTGNNMALTPAAIRNILEFVINEIKQEKGVEIKVKIDQPAYALLLPSSADFFMNIETLKGHLLFMHAIGMDYTISTKLLEVANFGLFLDPRHLKYIGEMYVNAARELGVKLAVFCECGHGWHAFKNYVIPRLREYGIEGLHIFHLVVDAIRRGRIKLNPEANGDIVYMYQDPDYYARGGDLTEEPRFIMNHVVKKWVDSEYSRGKTWCCGGQGGMLADEMLPLAIQYARLWYEDALKHGAQWVVRPCSICKAQLSHVVPHLNKMYGKEIKYSGLMDLVYRALVV</sequence>
<evidence type="ECO:0000256" key="5">
    <source>
        <dbReference type="ARBA" id="ARBA00023004"/>
    </source>
</evidence>
<organism evidence="8 9">
    <name type="scientific">Vulcanisaeta distributa (strain DSM 14429 / JCM 11212 / NBRC 100878 / IC-017)</name>
    <dbReference type="NCBI Taxonomy" id="572478"/>
    <lineage>
        <taxon>Archaea</taxon>
        <taxon>Thermoproteota</taxon>
        <taxon>Thermoprotei</taxon>
        <taxon>Thermoproteales</taxon>
        <taxon>Thermoproteaceae</taxon>
        <taxon>Vulcanisaeta</taxon>
    </lineage>
</organism>
<dbReference type="PROSITE" id="PS00198">
    <property type="entry name" value="4FE4S_FER_1"/>
    <property type="match status" value="2"/>
</dbReference>
<dbReference type="InterPro" id="IPR004017">
    <property type="entry name" value="Cys_rich_dom"/>
</dbReference>
<gene>
    <name evidence="8" type="ordered locus">Vdis_2093</name>
</gene>
<dbReference type="AlphaFoldDB" id="E1QPH4"/>
<dbReference type="InterPro" id="IPR017900">
    <property type="entry name" value="4Fe4S_Fe_S_CS"/>
</dbReference>
<dbReference type="EMBL" id="CP002100">
    <property type="protein sequence ID" value="ADN51462.1"/>
    <property type="molecule type" value="Genomic_DNA"/>
</dbReference>
<proteinExistence type="predicted"/>
<evidence type="ECO:0000256" key="3">
    <source>
        <dbReference type="ARBA" id="ARBA00022723"/>
    </source>
</evidence>
<name>E1QPH4_VULDI</name>
<keyword evidence="9" id="KW-1185">Reference proteome</keyword>
<dbReference type="STRING" id="572478.Vdis_2093"/>
<keyword evidence="2" id="KW-0004">4Fe-4S</keyword>
<feature type="domain" description="4Fe-4S ferredoxin-type" evidence="7">
    <location>
        <begin position="61"/>
        <end position="90"/>
    </location>
</feature>
<dbReference type="InterPro" id="IPR017896">
    <property type="entry name" value="4Fe4S_Fe-S-bd"/>
</dbReference>
<dbReference type="KEGG" id="vdi:Vdis_2093"/>
<keyword evidence="5" id="KW-0408">Iron</keyword>
<dbReference type="Pfam" id="PF02754">
    <property type="entry name" value="CCG"/>
    <property type="match status" value="1"/>
</dbReference>
<evidence type="ECO:0000313" key="9">
    <source>
        <dbReference type="Proteomes" id="UP000006681"/>
    </source>
</evidence>
<dbReference type="GeneID" id="9753045"/>
<dbReference type="Proteomes" id="UP000006681">
    <property type="component" value="Chromosome"/>
</dbReference>
<dbReference type="PROSITE" id="PS51379">
    <property type="entry name" value="4FE4S_FER_2"/>
    <property type="match status" value="1"/>
</dbReference>
<reference evidence="8 9" key="1">
    <citation type="journal article" date="2010" name="Stand. Genomic Sci.">
        <title>Complete genome sequence of Vulcanisaeta distributa type strain (IC-017).</title>
        <authorList>
            <person name="Mavromatis K."/>
            <person name="Sikorski J."/>
            <person name="Pabst E."/>
            <person name="Teshima H."/>
            <person name="Lapidus A."/>
            <person name="Lucas S."/>
            <person name="Nolan M."/>
            <person name="Glavina Del Rio T."/>
            <person name="Cheng J.F."/>
            <person name="Bruce D."/>
            <person name="Goodwin L."/>
            <person name="Pitluck S."/>
            <person name="Liolios K."/>
            <person name="Ivanova N."/>
            <person name="Mikhailova N."/>
            <person name="Pati A."/>
            <person name="Chen A."/>
            <person name="Palaniappan K."/>
            <person name="Land M."/>
            <person name="Hauser L."/>
            <person name="Chang Y.J."/>
            <person name="Jeffries C.D."/>
            <person name="Rohde M."/>
            <person name="Spring S."/>
            <person name="Goker M."/>
            <person name="Wirth R."/>
            <person name="Woyke T."/>
            <person name="Bristow J."/>
            <person name="Eisen J.A."/>
            <person name="Markowitz V."/>
            <person name="Hugenholtz P."/>
            <person name="Klenk H.P."/>
            <person name="Kyrpides N.C."/>
        </authorList>
    </citation>
    <scope>NUCLEOTIDE SEQUENCE [LARGE SCALE GENOMIC DNA]</scope>
    <source>
        <strain evidence="9">DSM 14429 / JCM 11212 / NBRC 100878 / IC-017</strain>
    </source>
</reference>
<dbReference type="HOGENOM" id="CLU_023081_6_0_2"/>
<dbReference type="OrthoDB" id="42878at2157"/>
<dbReference type="GO" id="GO:0051539">
    <property type="term" value="F:4 iron, 4 sulfur cluster binding"/>
    <property type="evidence" value="ECO:0007669"/>
    <property type="project" value="UniProtKB-KW"/>
</dbReference>
<dbReference type="InterPro" id="IPR009051">
    <property type="entry name" value="Helical_ferredxn"/>
</dbReference>
<dbReference type="GO" id="GO:0046872">
    <property type="term" value="F:metal ion binding"/>
    <property type="evidence" value="ECO:0007669"/>
    <property type="project" value="UniProtKB-KW"/>
</dbReference>
<keyword evidence="1" id="KW-0813">Transport</keyword>
<evidence type="ECO:0000256" key="4">
    <source>
        <dbReference type="ARBA" id="ARBA00022982"/>
    </source>
</evidence>
<dbReference type="Pfam" id="PF13183">
    <property type="entry name" value="Fer4_8"/>
    <property type="match status" value="1"/>
</dbReference>
<keyword evidence="3" id="KW-0479">Metal-binding</keyword>
<dbReference type="PANTHER" id="PTHR43551:SF1">
    <property type="entry name" value="HETERODISULFIDE REDUCTASE"/>
    <property type="match status" value="1"/>
</dbReference>
<dbReference type="eggNOG" id="arCOG00333">
    <property type="taxonomic scope" value="Archaea"/>
</dbReference>
<keyword evidence="6" id="KW-0411">Iron-sulfur</keyword>
<evidence type="ECO:0000256" key="2">
    <source>
        <dbReference type="ARBA" id="ARBA00022485"/>
    </source>
</evidence>
<evidence type="ECO:0000259" key="7">
    <source>
        <dbReference type="PROSITE" id="PS51379"/>
    </source>
</evidence>
<dbReference type="RefSeq" id="WP_013337187.1">
    <property type="nucleotide sequence ID" value="NC_014537.1"/>
</dbReference>
<evidence type="ECO:0000313" key="8">
    <source>
        <dbReference type="EMBL" id="ADN51462.1"/>
    </source>
</evidence>
<evidence type="ECO:0000256" key="1">
    <source>
        <dbReference type="ARBA" id="ARBA00022448"/>
    </source>
</evidence>
<protein>
    <submittedName>
        <fullName evidence="8">4Fe-4S ferredoxin iron-sulfur binding domain protein</fullName>
    </submittedName>
</protein>
<accession>E1QPH4</accession>
<evidence type="ECO:0000256" key="6">
    <source>
        <dbReference type="ARBA" id="ARBA00023014"/>
    </source>
</evidence>
<dbReference type="GO" id="GO:0016491">
    <property type="term" value="F:oxidoreductase activity"/>
    <property type="evidence" value="ECO:0007669"/>
    <property type="project" value="UniProtKB-ARBA"/>
</dbReference>
<dbReference type="Gene3D" id="1.10.1060.10">
    <property type="entry name" value="Alpha-helical ferredoxin"/>
    <property type="match status" value="1"/>
</dbReference>
<keyword evidence="4" id="KW-0249">Electron transport</keyword>